<comment type="caution">
    <text evidence="3">The sequence shown here is derived from an EMBL/GenBank/DDBJ whole genome shotgun (WGS) entry which is preliminary data.</text>
</comment>
<accession>A0ABV7TJ94</accession>
<dbReference type="InterPro" id="IPR015424">
    <property type="entry name" value="PyrdxlP-dep_Trfase"/>
</dbReference>
<dbReference type="Gene3D" id="3.90.1150.10">
    <property type="entry name" value="Aspartate Aminotransferase, domain 1"/>
    <property type="match status" value="1"/>
</dbReference>
<comment type="similarity">
    <text evidence="1 2">Belongs to the DegT/DnrJ/EryC1 family.</text>
</comment>
<dbReference type="GO" id="GO:0008483">
    <property type="term" value="F:transaminase activity"/>
    <property type="evidence" value="ECO:0007669"/>
    <property type="project" value="UniProtKB-KW"/>
</dbReference>
<sequence length="399" mass="43181">MTERFTGSFTQQEPIPDEAIEAALAVLQHGRLHRYNLAPGEVGETALLEQEFAEMTGAKYCLAVASGGYAMATALRAVGVKPGDKVLSNAFTLAPVPGAIASVGAVPVFVGVSEGLTIDLDDLAAKADKADVLLLSHMRGHICDMDRLMAICEAAGVTVIEDCAHTMGAAWKGVPSGRHGAIGCYSCQTYKHVNSGEGGLLVTDDEELAAKAVMLSGSYMLFERHLAAPGPEVFERVKYETPNISGRMDNLRAAILRPQLRALESQVERWNERYQVLEAGLSGTPGLTVIERPEAERYVGSSIQFLLLDWPAEDVREALRRCAARGVELKWFGAAEPVAFTSRYDSWRYAPSEPMPVSDRVLAGIVDMRVPLTFSLEDCAVIARIIRSEIGAVWQSLTD</sequence>
<dbReference type="Gene3D" id="3.40.640.10">
    <property type="entry name" value="Type I PLP-dependent aspartate aminotransferase-like (Major domain)"/>
    <property type="match status" value="1"/>
</dbReference>
<evidence type="ECO:0000256" key="1">
    <source>
        <dbReference type="ARBA" id="ARBA00037999"/>
    </source>
</evidence>
<dbReference type="PANTHER" id="PTHR30244">
    <property type="entry name" value="TRANSAMINASE"/>
    <property type="match status" value="1"/>
</dbReference>
<keyword evidence="3" id="KW-0032">Aminotransferase</keyword>
<dbReference type="InterPro" id="IPR015421">
    <property type="entry name" value="PyrdxlP-dep_Trfase_major"/>
</dbReference>
<name>A0ABV7TJ94_9RHOB</name>
<keyword evidence="3" id="KW-0808">Transferase</keyword>
<dbReference type="Proteomes" id="UP001595629">
    <property type="component" value="Unassembled WGS sequence"/>
</dbReference>
<reference evidence="4" key="1">
    <citation type="journal article" date="2019" name="Int. J. Syst. Evol. Microbiol.">
        <title>The Global Catalogue of Microorganisms (GCM) 10K type strain sequencing project: providing services to taxonomists for standard genome sequencing and annotation.</title>
        <authorList>
            <consortium name="The Broad Institute Genomics Platform"/>
            <consortium name="The Broad Institute Genome Sequencing Center for Infectious Disease"/>
            <person name="Wu L."/>
            <person name="Ma J."/>
        </authorList>
    </citation>
    <scope>NUCLEOTIDE SEQUENCE [LARGE SCALE GENOMIC DNA]</scope>
    <source>
        <strain evidence="4">KCTC 42911</strain>
    </source>
</reference>
<keyword evidence="2" id="KW-0663">Pyridoxal phosphate</keyword>
<dbReference type="SUPFAM" id="SSF53383">
    <property type="entry name" value="PLP-dependent transferases"/>
    <property type="match status" value="1"/>
</dbReference>
<gene>
    <name evidence="3" type="ORF">ACFORG_15955</name>
</gene>
<dbReference type="Pfam" id="PF01041">
    <property type="entry name" value="DegT_DnrJ_EryC1"/>
    <property type="match status" value="1"/>
</dbReference>
<keyword evidence="4" id="KW-1185">Reference proteome</keyword>
<dbReference type="EMBL" id="JBHRXI010000016">
    <property type="protein sequence ID" value="MFC3615258.1"/>
    <property type="molecule type" value="Genomic_DNA"/>
</dbReference>
<protein>
    <submittedName>
        <fullName evidence="3">DegT/DnrJ/EryC1/StrS family aminotransferase</fullName>
    </submittedName>
</protein>
<organism evidence="3 4">
    <name type="scientific">Lutimaribacter marinistellae</name>
    <dbReference type="NCBI Taxonomy" id="1820329"/>
    <lineage>
        <taxon>Bacteria</taxon>
        <taxon>Pseudomonadati</taxon>
        <taxon>Pseudomonadota</taxon>
        <taxon>Alphaproteobacteria</taxon>
        <taxon>Rhodobacterales</taxon>
        <taxon>Roseobacteraceae</taxon>
        <taxon>Lutimaribacter</taxon>
    </lineage>
</organism>
<proteinExistence type="inferred from homology"/>
<dbReference type="InterPro" id="IPR015422">
    <property type="entry name" value="PyrdxlP-dep_Trfase_small"/>
</dbReference>
<evidence type="ECO:0000256" key="2">
    <source>
        <dbReference type="RuleBase" id="RU004508"/>
    </source>
</evidence>
<dbReference type="InterPro" id="IPR000653">
    <property type="entry name" value="DegT/StrS_aminotransferase"/>
</dbReference>
<evidence type="ECO:0000313" key="4">
    <source>
        <dbReference type="Proteomes" id="UP001595629"/>
    </source>
</evidence>
<dbReference type="PANTHER" id="PTHR30244:SF34">
    <property type="entry name" value="DTDP-4-AMINO-4,6-DIDEOXYGALACTOSE TRANSAMINASE"/>
    <property type="match status" value="1"/>
</dbReference>
<evidence type="ECO:0000313" key="3">
    <source>
        <dbReference type="EMBL" id="MFC3615258.1"/>
    </source>
</evidence>
<dbReference type="RefSeq" id="WP_386736512.1">
    <property type="nucleotide sequence ID" value="NZ_JBHRXI010000016.1"/>
</dbReference>
<dbReference type="PIRSF" id="PIRSF000390">
    <property type="entry name" value="PLP_StrS"/>
    <property type="match status" value="1"/>
</dbReference>